<keyword evidence="1" id="KW-0812">Transmembrane</keyword>
<organism evidence="2">
    <name type="scientific">marine sediment metagenome</name>
    <dbReference type="NCBI Taxonomy" id="412755"/>
    <lineage>
        <taxon>unclassified sequences</taxon>
        <taxon>metagenomes</taxon>
        <taxon>ecological metagenomes</taxon>
    </lineage>
</organism>
<evidence type="ECO:0008006" key="3">
    <source>
        <dbReference type="Google" id="ProtNLM"/>
    </source>
</evidence>
<feature type="transmembrane region" description="Helical" evidence="1">
    <location>
        <begin position="20"/>
        <end position="42"/>
    </location>
</feature>
<sequence length="49" mass="5310">IPQLRESFGISLPSPSDLLLIFGLGLAVFVVMEAMKAALLAIRKQVVEK</sequence>
<feature type="non-terminal residue" evidence="2">
    <location>
        <position position="1"/>
    </location>
</feature>
<proteinExistence type="predicted"/>
<keyword evidence="1" id="KW-0472">Membrane</keyword>
<comment type="caution">
    <text evidence="2">The sequence shown here is derived from an EMBL/GenBank/DDBJ whole genome shotgun (WGS) entry which is preliminary data.</text>
</comment>
<dbReference type="AlphaFoldDB" id="A0A0F9GZL5"/>
<accession>A0A0F9GZL5</accession>
<evidence type="ECO:0000256" key="1">
    <source>
        <dbReference type="SAM" id="Phobius"/>
    </source>
</evidence>
<evidence type="ECO:0000313" key="2">
    <source>
        <dbReference type="EMBL" id="KKL74785.1"/>
    </source>
</evidence>
<dbReference type="EMBL" id="LAZR01024543">
    <property type="protein sequence ID" value="KKL74785.1"/>
    <property type="molecule type" value="Genomic_DNA"/>
</dbReference>
<reference evidence="2" key="1">
    <citation type="journal article" date="2015" name="Nature">
        <title>Complex archaea that bridge the gap between prokaryotes and eukaryotes.</title>
        <authorList>
            <person name="Spang A."/>
            <person name="Saw J.H."/>
            <person name="Jorgensen S.L."/>
            <person name="Zaremba-Niedzwiedzka K."/>
            <person name="Martijn J."/>
            <person name="Lind A.E."/>
            <person name="van Eijk R."/>
            <person name="Schleper C."/>
            <person name="Guy L."/>
            <person name="Ettema T.J."/>
        </authorList>
    </citation>
    <scope>NUCLEOTIDE SEQUENCE</scope>
</reference>
<gene>
    <name evidence="2" type="ORF">LCGC14_2061390</name>
</gene>
<protein>
    <recommendedName>
        <fullName evidence="3">Cation-transporting P-type ATPase C-terminal domain-containing protein</fullName>
    </recommendedName>
</protein>
<keyword evidence="1" id="KW-1133">Transmembrane helix</keyword>
<name>A0A0F9GZL5_9ZZZZ</name>